<evidence type="ECO:0008006" key="4">
    <source>
        <dbReference type="Google" id="ProtNLM"/>
    </source>
</evidence>
<accession>A0AB34T7I4</accession>
<protein>
    <recommendedName>
        <fullName evidence="4">DUF2975 domain-containing protein</fullName>
    </recommendedName>
</protein>
<keyword evidence="1" id="KW-1133">Transmembrane helix</keyword>
<gene>
    <name evidence="2" type="ORF">BAAM0483_09205</name>
</gene>
<evidence type="ECO:0000313" key="3">
    <source>
        <dbReference type="Proteomes" id="UP000037239"/>
    </source>
</evidence>
<name>A0AB34T7I4_9BIFI</name>
<feature type="transmembrane region" description="Helical" evidence="1">
    <location>
        <begin position="132"/>
        <end position="151"/>
    </location>
</feature>
<sequence length="161" mass="17790">MDSRPLRAGIADEEAHMRSGTRVFLVEIPALLLTLAVGSACGIYIDGMFLDWPELAQWKTVTLCMVGFGTLVACIAELLLVEIFASLMDSRDRRAAVLMRGMSYLLFAAAVVVPVYCVAFWLLTGFYHPSTIAAFLLVEWLCVGVGVYMLRSARNLDDYGR</sequence>
<proteinExistence type="predicted"/>
<dbReference type="Proteomes" id="UP000037239">
    <property type="component" value="Unassembled WGS sequence"/>
</dbReference>
<dbReference type="AlphaFoldDB" id="A0AB34T7I4"/>
<dbReference type="RefSeq" id="WP_241486779.1">
    <property type="nucleotide sequence ID" value="NZ_AWFK01000021.1"/>
</dbReference>
<feature type="transmembrane region" description="Helical" evidence="1">
    <location>
        <begin position="65"/>
        <end position="84"/>
    </location>
</feature>
<feature type="transmembrane region" description="Helical" evidence="1">
    <location>
        <begin position="23"/>
        <end position="45"/>
    </location>
</feature>
<comment type="caution">
    <text evidence="2">The sequence shown here is derived from an EMBL/GenBank/DDBJ whole genome shotgun (WGS) entry which is preliminary data.</text>
</comment>
<keyword evidence="1" id="KW-0812">Transmembrane</keyword>
<evidence type="ECO:0000313" key="2">
    <source>
        <dbReference type="EMBL" id="KOA47840.1"/>
    </source>
</evidence>
<evidence type="ECO:0000256" key="1">
    <source>
        <dbReference type="SAM" id="Phobius"/>
    </source>
</evidence>
<organism evidence="2 3">
    <name type="scientific">Bifidobacterium animalis subsp. animalis MCC 0483</name>
    <dbReference type="NCBI Taxonomy" id="1365955"/>
    <lineage>
        <taxon>Bacteria</taxon>
        <taxon>Bacillati</taxon>
        <taxon>Actinomycetota</taxon>
        <taxon>Actinomycetes</taxon>
        <taxon>Bifidobacteriales</taxon>
        <taxon>Bifidobacteriaceae</taxon>
        <taxon>Bifidobacterium</taxon>
    </lineage>
</organism>
<keyword evidence="1" id="KW-0472">Membrane</keyword>
<dbReference type="EMBL" id="AWFK01000021">
    <property type="protein sequence ID" value="KOA47840.1"/>
    <property type="molecule type" value="Genomic_DNA"/>
</dbReference>
<feature type="transmembrane region" description="Helical" evidence="1">
    <location>
        <begin position="104"/>
        <end position="126"/>
    </location>
</feature>
<reference evidence="2 3" key="1">
    <citation type="journal article" date="2015" name="Int J Genomics">
        <title>Comparative Genomics Revealed Genetic Diversity and Species/Strain-Level Differences in Carbohydrate Metabolism of Three Probiotic Bifidobacterial Species.</title>
        <authorList>
            <person name="Odamaki T."/>
            <person name="Horigome A."/>
            <person name="Sugahara H."/>
            <person name="Hashikura N."/>
            <person name="Minami J."/>
            <person name="Xiao J.Z."/>
            <person name="Abe F."/>
        </authorList>
    </citation>
    <scope>NUCLEOTIDE SEQUENCE [LARGE SCALE GENOMIC DNA]</scope>
    <source>
        <strain evidence="2 3">MCC 0483</strain>
    </source>
</reference>